<evidence type="ECO:0000313" key="3">
    <source>
        <dbReference type="Proteomes" id="UP000828390"/>
    </source>
</evidence>
<reference evidence="2" key="1">
    <citation type="journal article" date="2019" name="bioRxiv">
        <title>The Genome of the Zebra Mussel, Dreissena polymorpha: A Resource for Invasive Species Research.</title>
        <authorList>
            <person name="McCartney M.A."/>
            <person name="Auch B."/>
            <person name="Kono T."/>
            <person name="Mallez S."/>
            <person name="Zhang Y."/>
            <person name="Obille A."/>
            <person name="Becker A."/>
            <person name="Abrahante J.E."/>
            <person name="Garbe J."/>
            <person name="Badalamenti J.P."/>
            <person name="Herman A."/>
            <person name="Mangelson H."/>
            <person name="Liachko I."/>
            <person name="Sullivan S."/>
            <person name="Sone E.D."/>
            <person name="Koren S."/>
            <person name="Silverstein K.A.T."/>
            <person name="Beckman K.B."/>
            <person name="Gohl D.M."/>
        </authorList>
    </citation>
    <scope>NUCLEOTIDE SEQUENCE</scope>
    <source>
        <strain evidence="2">Duluth1</strain>
        <tissue evidence="2">Whole animal</tissue>
    </source>
</reference>
<dbReference type="EMBL" id="JAIWYP010000010">
    <property type="protein sequence ID" value="KAH3750371.1"/>
    <property type="molecule type" value="Genomic_DNA"/>
</dbReference>
<dbReference type="Proteomes" id="UP000828390">
    <property type="component" value="Unassembled WGS sequence"/>
</dbReference>
<evidence type="ECO:0000313" key="2">
    <source>
        <dbReference type="EMBL" id="KAH3750371.1"/>
    </source>
</evidence>
<accession>A0A9D4I513</accession>
<name>A0A9D4I513_DREPO</name>
<proteinExistence type="predicted"/>
<feature type="compositionally biased region" description="Basic and acidic residues" evidence="1">
    <location>
        <begin position="83"/>
        <end position="92"/>
    </location>
</feature>
<comment type="caution">
    <text evidence="2">The sequence shown here is derived from an EMBL/GenBank/DDBJ whole genome shotgun (WGS) entry which is preliminary data.</text>
</comment>
<feature type="region of interest" description="Disordered" evidence="1">
    <location>
        <begin position="65"/>
        <end position="92"/>
    </location>
</feature>
<feature type="compositionally biased region" description="Basic residues" evidence="1">
    <location>
        <begin position="71"/>
        <end position="82"/>
    </location>
</feature>
<keyword evidence="3" id="KW-1185">Reference proteome</keyword>
<dbReference type="AlphaFoldDB" id="A0A9D4I513"/>
<protein>
    <submittedName>
        <fullName evidence="2">Uncharacterized protein</fullName>
    </submittedName>
</protein>
<gene>
    <name evidence="2" type="ORF">DPMN_184892</name>
</gene>
<organism evidence="2 3">
    <name type="scientific">Dreissena polymorpha</name>
    <name type="common">Zebra mussel</name>
    <name type="synonym">Mytilus polymorpha</name>
    <dbReference type="NCBI Taxonomy" id="45954"/>
    <lineage>
        <taxon>Eukaryota</taxon>
        <taxon>Metazoa</taxon>
        <taxon>Spiralia</taxon>
        <taxon>Lophotrochozoa</taxon>
        <taxon>Mollusca</taxon>
        <taxon>Bivalvia</taxon>
        <taxon>Autobranchia</taxon>
        <taxon>Heteroconchia</taxon>
        <taxon>Euheterodonta</taxon>
        <taxon>Imparidentia</taxon>
        <taxon>Neoheterodontei</taxon>
        <taxon>Myida</taxon>
        <taxon>Dreissenoidea</taxon>
        <taxon>Dreissenidae</taxon>
        <taxon>Dreissena</taxon>
    </lineage>
</organism>
<evidence type="ECO:0000256" key="1">
    <source>
        <dbReference type="SAM" id="MobiDB-lite"/>
    </source>
</evidence>
<sequence length="92" mass="10235">MRFASAEFGLNLNDSLRDRFLCGTQRRLLSIADLTLQNAIEIAIAREAAHKDAAELQLSAAADVPVNRVGHSTKPHKWKQHKTSKESSKCIH</sequence>
<reference evidence="2" key="2">
    <citation type="submission" date="2020-11" db="EMBL/GenBank/DDBJ databases">
        <authorList>
            <person name="McCartney M.A."/>
            <person name="Auch B."/>
            <person name="Kono T."/>
            <person name="Mallez S."/>
            <person name="Becker A."/>
            <person name="Gohl D.M."/>
            <person name="Silverstein K.A.T."/>
            <person name="Koren S."/>
            <person name="Bechman K.B."/>
            <person name="Herman A."/>
            <person name="Abrahante J.E."/>
            <person name="Garbe J."/>
        </authorList>
    </citation>
    <scope>NUCLEOTIDE SEQUENCE</scope>
    <source>
        <strain evidence="2">Duluth1</strain>
        <tissue evidence="2">Whole animal</tissue>
    </source>
</reference>